<accession>A0ACB8QXV0</accession>
<evidence type="ECO:0000313" key="2">
    <source>
        <dbReference type="Proteomes" id="UP000814128"/>
    </source>
</evidence>
<gene>
    <name evidence="1" type="ORF">K488DRAFT_81990</name>
</gene>
<name>A0ACB8QXV0_9AGAM</name>
<proteinExistence type="predicted"/>
<reference evidence="1" key="2">
    <citation type="journal article" date="2022" name="New Phytol.">
        <title>Evolutionary transition to the ectomycorrhizal habit in the genomes of a hyperdiverse lineage of mushroom-forming fungi.</title>
        <authorList>
            <person name="Looney B."/>
            <person name="Miyauchi S."/>
            <person name="Morin E."/>
            <person name="Drula E."/>
            <person name="Courty P.E."/>
            <person name="Kohler A."/>
            <person name="Kuo A."/>
            <person name="LaButti K."/>
            <person name="Pangilinan J."/>
            <person name="Lipzen A."/>
            <person name="Riley R."/>
            <person name="Andreopoulos W."/>
            <person name="He G."/>
            <person name="Johnson J."/>
            <person name="Nolan M."/>
            <person name="Tritt A."/>
            <person name="Barry K.W."/>
            <person name="Grigoriev I.V."/>
            <person name="Nagy L.G."/>
            <person name="Hibbett D."/>
            <person name="Henrissat B."/>
            <person name="Matheny P.B."/>
            <person name="Labbe J."/>
            <person name="Martin F.M."/>
        </authorList>
    </citation>
    <scope>NUCLEOTIDE SEQUENCE</scope>
    <source>
        <strain evidence="1">EC-137</strain>
    </source>
</reference>
<dbReference type="EMBL" id="MU273470">
    <property type="protein sequence ID" value="KAI0036543.1"/>
    <property type="molecule type" value="Genomic_DNA"/>
</dbReference>
<dbReference type="Proteomes" id="UP000814128">
    <property type="component" value="Unassembled WGS sequence"/>
</dbReference>
<sequence length="349" mass="39973">MHTPRLRKLWMQSFYVPFNASTLTSLYLNRTSEHALPPPAQFLCMLHSCTKLQNLSLLNWIPADLGPALEPTISLPTLYFLNVADRFNRCIALGSYITLPPFTSRNFSFTHIGTAEARTASYFDLMEPYFKCAFSLPVASLVCRHPGPHTAFFNLKTTSGVLRQHSQSVQPISHTFVFTVADSESRLSFRRIFYRFAKTLDLTRTRQLTLQLGRIHPYPVNVWRDLLVPLSRIETLYLQDYASVWLMPVLAPTGNEAAPMLPQLRFLWIQSLDLYGKDSGDVRNAMTRKDLLFHFIERKRTGYPLERLRIDKLIVDKDEAIKTLLPRLRAIIPVVECGLDNSLGPVTEQ</sequence>
<reference evidence="1" key="1">
    <citation type="submission" date="2021-02" db="EMBL/GenBank/DDBJ databases">
        <authorList>
            <consortium name="DOE Joint Genome Institute"/>
            <person name="Ahrendt S."/>
            <person name="Looney B.P."/>
            <person name="Miyauchi S."/>
            <person name="Morin E."/>
            <person name="Drula E."/>
            <person name="Courty P.E."/>
            <person name="Chicoki N."/>
            <person name="Fauchery L."/>
            <person name="Kohler A."/>
            <person name="Kuo A."/>
            <person name="Labutti K."/>
            <person name="Pangilinan J."/>
            <person name="Lipzen A."/>
            <person name="Riley R."/>
            <person name="Andreopoulos W."/>
            <person name="He G."/>
            <person name="Johnson J."/>
            <person name="Barry K.W."/>
            <person name="Grigoriev I.V."/>
            <person name="Nagy L."/>
            <person name="Hibbett D."/>
            <person name="Henrissat B."/>
            <person name="Matheny P.B."/>
            <person name="Labbe J."/>
            <person name="Martin F."/>
        </authorList>
    </citation>
    <scope>NUCLEOTIDE SEQUENCE</scope>
    <source>
        <strain evidence="1">EC-137</strain>
    </source>
</reference>
<evidence type="ECO:0000313" key="1">
    <source>
        <dbReference type="EMBL" id="KAI0036543.1"/>
    </source>
</evidence>
<organism evidence="1 2">
    <name type="scientific">Vararia minispora EC-137</name>
    <dbReference type="NCBI Taxonomy" id="1314806"/>
    <lineage>
        <taxon>Eukaryota</taxon>
        <taxon>Fungi</taxon>
        <taxon>Dikarya</taxon>
        <taxon>Basidiomycota</taxon>
        <taxon>Agaricomycotina</taxon>
        <taxon>Agaricomycetes</taxon>
        <taxon>Russulales</taxon>
        <taxon>Lachnocladiaceae</taxon>
        <taxon>Vararia</taxon>
    </lineage>
</organism>
<protein>
    <submittedName>
        <fullName evidence="1">Uncharacterized protein</fullName>
    </submittedName>
</protein>
<comment type="caution">
    <text evidence="1">The sequence shown here is derived from an EMBL/GenBank/DDBJ whole genome shotgun (WGS) entry which is preliminary data.</text>
</comment>
<keyword evidence="2" id="KW-1185">Reference proteome</keyword>